<dbReference type="Proteomes" id="UP000295066">
    <property type="component" value="Unassembled WGS sequence"/>
</dbReference>
<dbReference type="GO" id="GO:0005829">
    <property type="term" value="C:cytosol"/>
    <property type="evidence" value="ECO:0007669"/>
    <property type="project" value="TreeGrafter"/>
</dbReference>
<feature type="domain" description="Amidohydrolase 3" evidence="1">
    <location>
        <begin position="48"/>
        <end position="514"/>
    </location>
</feature>
<dbReference type="InterPro" id="IPR050378">
    <property type="entry name" value="Metallo-dep_Hydrolases_sf"/>
</dbReference>
<dbReference type="SUPFAM" id="SSF51338">
    <property type="entry name" value="Composite domain of metallo-dependent hydrolases"/>
    <property type="match status" value="1"/>
</dbReference>
<dbReference type="GO" id="GO:0016812">
    <property type="term" value="F:hydrolase activity, acting on carbon-nitrogen (but not peptide) bonds, in cyclic amides"/>
    <property type="evidence" value="ECO:0007669"/>
    <property type="project" value="TreeGrafter"/>
</dbReference>
<dbReference type="Pfam" id="PF07969">
    <property type="entry name" value="Amidohydro_3"/>
    <property type="match status" value="1"/>
</dbReference>
<dbReference type="InterPro" id="IPR013108">
    <property type="entry name" value="Amidohydro_3"/>
</dbReference>
<dbReference type="PANTHER" id="PTHR11647:SF1">
    <property type="entry name" value="COLLAPSIN RESPONSE MEDIATOR PROTEIN"/>
    <property type="match status" value="1"/>
</dbReference>
<gene>
    <name evidence="2" type="ORF">C8D99_12016</name>
</gene>
<accession>A0A4V6QD77</accession>
<dbReference type="Gene3D" id="3.20.20.140">
    <property type="entry name" value="Metal-dependent hydrolases"/>
    <property type="match status" value="1"/>
</dbReference>
<dbReference type="OrthoDB" id="9775607at2"/>
<dbReference type="SUPFAM" id="SSF51556">
    <property type="entry name" value="Metallo-dependent hydrolases"/>
    <property type="match status" value="1"/>
</dbReference>
<sequence length="532" mass="57479">MADFDLVIRNARIVDGTGTPWYRGDAGVRDGVIEAVGTLPPGVPCASEIDAGGEVLAPGFIDMHTHNDFLLLGDGAGASKLRQGVTTILVGQCGISAAPIRDERVSLLDAYTGFIRAGVTPEWNWRSFAEYLDVLDGLDLGLNVGSFVGHGTIRLNVLGFENRLPSPDELREMREMARAALEEGAFGMTSGLIYPPGVYSASGEVEEIARGLTERRGLYLSHMRNESSGVVESVRETIAVAERAGIPAQVLHHKATGRANHGKVRETLALLEEARARGVDMTVDQYPYTAGSTTLRSILPPWVNEGGLEKLMERLRDPVLRERIRQEILTTDGWENMLMSCGGPEGVLVAYTPETPEFEGKRLPEIGEMTGRDPLDAAFEVILANRGSDTACYFHMDEDDVKYVLAHPLVMVASDTIPPAPGAKCHPRTNGAFPRVLGRYVREEKVLGLEEAVRKMSGFPAARLGLQKKGLVKPGMDADLVLFNPDTVRDGATFEDPFGEPEGISSVFVAGKVAVKNGVFTGATAGKVLRRS</sequence>
<name>A0A4V6QD77_9BACT</name>
<dbReference type="InterPro" id="IPR011059">
    <property type="entry name" value="Metal-dep_hydrolase_composite"/>
</dbReference>
<evidence type="ECO:0000313" key="3">
    <source>
        <dbReference type="Proteomes" id="UP000295066"/>
    </source>
</evidence>
<organism evidence="2 3">
    <name type="scientific">Aminivibrio pyruvatiphilus</name>
    <dbReference type="NCBI Taxonomy" id="1005740"/>
    <lineage>
        <taxon>Bacteria</taxon>
        <taxon>Thermotogati</taxon>
        <taxon>Synergistota</taxon>
        <taxon>Synergistia</taxon>
        <taxon>Synergistales</taxon>
        <taxon>Aminobacteriaceae</taxon>
        <taxon>Aminivibrio</taxon>
    </lineage>
</organism>
<reference evidence="2 3" key="1">
    <citation type="submission" date="2019-03" db="EMBL/GenBank/DDBJ databases">
        <title>Genomic Encyclopedia of Type Strains, Phase IV (KMG-IV): sequencing the most valuable type-strain genomes for metagenomic binning, comparative biology and taxonomic classification.</title>
        <authorList>
            <person name="Goeker M."/>
        </authorList>
    </citation>
    <scope>NUCLEOTIDE SEQUENCE [LARGE SCALE GENOMIC DNA]</scope>
    <source>
        <strain evidence="2 3">DSM 25964</strain>
    </source>
</reference>
<evidence type="ECO:0000259" key="1">
    <source>
        <dbReference type="Pfam" id="PF07969"/>
    </source>
</evidence>
<dbReference type="RefSeq" id="WP_133958773.1">
    <property type="nucleotide sequence ID" value="NZ_SORI01000020.1"/>
</dbReference>
<proteinExistence type="predicted"/>
<protein>
    <submittedName>
        <fullName evidence="2">N-acyl-D-amino-acid deacylase</fullName>
    </submittedName>
</protein>
<dbReference type="InterPro" id="IPR032466">
    <property type="entry name" value="Metal_Hydrolase"/>
</dbReference>
<dbReference type="PANTHER" id="PTHR11647">
    <property type="entry name" value="HYDRANTOINASE/DIHYDROPYRIMIDINASE FAMILY MEMBER"/>
    <property type="match status" value="1"/>
</dbReference>
<dbReference type="AlphaFoldDB" id="A0A4V6QD77"/>
<keyword evidence="3" id="KW-1185">Reference proteome</keyword>
<comment type="caution">
    <text evidence="2">The sequence shown here is derived from an EMBL/GenBank/DDBJ whole genome shotgun (WGS) entry which is preliminary data.</text>
</comment>
<dbReference type="InterPro" id="IPR023100">
    <property type="entry name" value="D-aminoacylase_insert_dom_sf"/>
</dbReference>
<dbReference type="GO" id="GO:0016811">
    <property type="term" value="F:hydrolase activity, acting on carbon-nitrogen (but not peptide) bonds, in linear amides"/>
    <property type="evidence" value="ECO:0007669"/>
    <property type="project" value="InterPro"/>
</dbReference>
<evidence type="ECO:0000313" key="2">
    <source>
        <dbReference type="EMBL" id="TDY55935.1"/>
    </source>
</evidence>
<dbReference type="CDD" id="cd01297">
    <property type="entry name" value="D-aminoacylase"/>
    <property type="match status" value="1"/>
</dbReference>
<dbReference type="EMBL" id="SORI01000020">
    <property type="protein sequence ID" value="TDY55935.1"/>
    <property type="molecule type" value="Genomic_DNA"/>
</dbReference>
<dbReference type="Gene3D" id="2.30.40.10">
    <property type="entry name" value="Urease, subunit C, domain 1"/>
    <property type="match status" value="1"/>
</dbReference>
<dbReference type="Gene3D" id="3.30.1490.130">
    <property type="entry name" value="D-aminoacylase. Domain 3"/>
    <property type="match status" value="1"/>
</dbReference>